<evidence type="ECO:0000256" key="9">
    <source>
        <dbReference type="ARBA" id="ARBA00022737"/>
    </source>
</evidence>
<feature type="transmembrane region" description="Helical" evidence="13">
    <location>
        <begin position="189"/>
        <end position="209"/>
    </location>
</feature>
<dbReference type="PANTHER" id="PTHR10791:SF30">
    <property type="entry name" value="SUGAR TRANSPORTER SWEET1"/>
    <property type="match status" value="1"/>
</dbReference>
<keyword evidence="12 13" id="KW-0472">Membrane</keyword>
<keyword evidence="9" id="KW-0677">Repeat</keyword>
<feature type="signal peptide" evidence="14">
    <location>
        <begin position="1"/>
        <end position="15"/>
    </location>
</feature>
<dbReference type="GO" id="GO:0051119">
    <property type="term" value="F:sugar transmembrane transporter activity"/>
    <property type="evidence" value="ECO:0007669"/>
    <property type="project" value="InterPro"/>
</dbReference>
<dbReference type="PANTHER" id="PTHR10791">
    <property type="entry name" value="RAG1-ACTIVATING PROTEIN 1"/>
    <property type="match status" value="1"/>
</dbReference>
<dbReference type="Pfam" id="PF03083">
    <property type="entry name" value="MtN3_slv"/>
    <property type="match status" value="1"/>
</dbReference>
<dbReference type="EMBL" id="QXFY01003261">
    <property type="protein sequence ID" value="KAE9286923.1"/>
    <property type="molecule type" value="Genomic_DNA"/>
</dbReference>
<evidence type="ECO:0000256" key="12">
    <source>
        <dbReference type="ARBA" id="ARBA00023136"/>
    </source>
</evidence>
<dbReference type="GO" id="GO:0000139">
    <property type="term" value="C:Golgi membrane"/>
    <property type="evidence" value="ECO:0007669"/>
    <property type="project" value="UniProtKB-SubCell"/>
</dbReference>
<name>A0A6A3HSR6_9STRA</name>
<feature type="chain" id="PRO_5036164213" description="Sugar transporter SWEET1" evidence="14">
    <location>
        <begin position="16"/>
        <end position="259"/>
    </location>
</feature>
<comment type="similarity">
    <text evidence="3">Belongs to the SWEET sugar transporter family.</text>
</comment>
<evidence type="ECO:0000313" key="15">
    <source>
        <dbReference type="EMBL" id="KAE8972012.1"/>
    </source>
</evidence>
<dbReference type="Proteomes" id="UP000460718">
    <property type="component" value="Unassembled WGS sequence"/>
</dbReference>
<dbReference type="Gene3D" id="1.20.1280.290">
    <property type="match status" value="2"/>
</dbReference>
<keyword evidence="5" id="KW-0813">Transport</keyword>
<keyword evidence="6" id="KW-1003">Cell membrane</keyword>
<evidence type="ECO:0000256" key="1">
    <source>
        <dbReference type="ARBA" id="ARBA00004651"/>
    </source>
</evidence>
<dbReference type="InterPro" id="IPR004316">
    <property type="entry name" value="SWEET_rpt"/>
</dbReference>
<feature type="transmembrane region" description="Helical" evidence="13">
    <location>
        <begin position="163"/>
        <end position="183"/>
    </location>
</feature>
<proteinExistence type="inferred from homology"/>
<dbReference type="InterPro" id="IPR047664">
    <property type="entry name" value="SWEET"/>
</dbReference>
<comment type="caution">
    <text evidence="15">The sequence shown here is derived from an EMBL/GenBank/DDBJ whole genome shotgun (WGS) entry which is preliminary data.</text>
</comment>
<keyword evidence="14" id="KW-0732">Signal</keyword>
<evidence type="ECO:0000256" key="14">
    <source>
        <dbReference type="SAM" id="SignalP"/>
    </source>
</evidence>
<dbReference type="FunFam" id="1.20.1280.290:FF:000004">
    <property type="entry name" value="Sugar transporter SWEET"/>
    <property type="match status" value="1"/>
</dbReference>
<evidence type="ECO:0000256" key="13">
    <source>
        <dbReference type="SAM" id="Phobius"/>
    </source>
</evidence>
<dbReference type="AlphaFoldDB" id="A0A6A3HSR6"/>
<evidence type="ECO:0000256" key="7">
    <source>
        <dbReference type="ARBA" id="ARBA00022597"/>
    </source>
</evidence>
<evidence type="ECO:0000256" key="4">
    <source>
        <dbReference type="ARBA" id="ARBA00021741"/>
    </source>
</evidence>
<evidence type="ECO:0000256" key="6">
    <source>
        <dbReference type="ARBA" id="ARBA00022475"/>
    </source>
</evidence>
<sequence length="259" mass="28368">MGVWVTLLRVATTIAQCGMILSPGPDIIKVHKHKSTGEVAALPLVAMVVNNYLWWDNIRLPDRQHLPSHGDPTLRRASIVFMAFYYRYAVDRRTLHRLFAAGLAFCAVLTLYVVVGVTGLINQSDDQVGETLGYVGLVVNIGMYASPLGTIRHVVRSGSAASLPINISVTMVFSTTLWVSISIVDNDMIIMSINIVGIMLSITQIAVYMRFRPNRSAIAQEEACTLADKQLSIVVSPKDETTKSPIYQPVATPIEKALA</sequence>
<comment type="subcellular location">
    <subcellularLocation>
        <location evidence="1">Cell membrane</location>
        <topology evidence="1">Multi-pass membrane protein</topology>
    </subcellularLocation>
    <subcellularLocation>
        <location evidence="2">Golgi apparatus membrane</location>
        <topology evidence="2">Multi-pass membrane protein</topology>
    </subcellularLocation>
</comment>
<gene>
    <name evidence="16" type="ORF">PF008_g26548</name>
    <name evidence="15" type="ORF">PF011_g25812</name>
</gene>
<evidence type="ECO:0000313" key="18">
    <source>
        <dbReference type="Proteomes" id="UP000486351"/>
    </source>
</evidence>
<evidence type="ECO:0000256" key="11">
    <source>
        <dbReference type="ARBA" id="ARBA00023034"/>
    </source>
</evidence>
<evidence type="ECO:0000256" key="5">
    <source>
        <dbReference type="ARBA" id="ARBA00022448"/>
    </source>
</evidence>
<evidence type="ECO:0000313" key="17">
    <source>
        <dbReference type="Proteomes" id="UP000460718"/>
    </source>
</evidence>
<evidence type="ECO:0000313" key="16">
    <source>
        <dbReference type="EMBL" id="KAE9286923.1"/>
    </source>
</evidence>
<evidence type="ECO:0000256" key="3">
    <source>
        <dbReference type="ARBA" id="ARBA00007809"/>
    </source>
</evidence>
<organism evidence="15 17">
    <name type="scientific">Phytophthora fragariae</name>
    <dbReference type="NCBI Taxonomy" id="53985"/>
    <lineage>
        <taxon>Eukaryota</taxon>
        <taxon>Sar</taxon>
        <taxon>Stramenopiles</taxon>
        <taxon>Oomycota</taxon>
        <taxon>Peronosporomycetes</taxon>
        <taxon>Peronosporales</taxon>
        <taxon>Peronosporaceae</taxon>
        <taxon>Phytophthora</taxon>
    </lineage>
</organism>
<protein>
    <recommendedName>
        <fullName evidence="4">Sugar transporter SWEET1</fullName>
    </recommendedName>
</protein>
<dbReference type="GO" id="GO:0005886">
    <property type="term" value="C:plasma membrane"/>
    <property type="evidence" value="ECO:0007669"/>
    <property type="project" value="UniProtKB-SubCell"/>
</dbReference>
<dbReference type="EMBL" id="QXFW01003244">
    <property type="protein sequence ID" value="KAE8972012.1"/>
    <property type="molecule type" value="Genomic_DNA"/>
</dbReference>
<keyword evidence="11" id="KW-0333">Golgi apparatus</keyword>
<keyword evidence="8 13" id="KW-0812">Transmembrane</keyword>
<accession>A0A6A3HSR6</accession>
<evidence type="ECO:0000256" key="8">
    <source>
        <dbReference type="ARBA" id="ARBA00022692"/>
    </source>
</evidence>
<feature type="transmembrane region" description="Helical" evidence="13">
    <location>
        <begin position="97"/>
        <end position="121"/>
    </location>
</feature>
<dbReference type="Proteomes" id="UP000486351">
    <property type="component" value="Unassembled WGS sequence"/>
</dbReference>
<evidence type="ECO:0000256" key="10">
    <source>
        <dbReference type="ARBA" id="ARBA00022989"/>
    </source>
</evidence>
<keyword evidence="10 13" id="KW-1133">Transmembrane helix</keyword>
<reference evidence="17 18" key="1">
    <citation type="submission" date="2018-09" db="EMBL/GenBank/DDBJ databases">
        <title>Genomic investigation of the strawberry pathogen Phytophthora fragariae indicates pathogenicity is determined by transcriptional variation in three key races.</title>
        <authorList>
            <person name="Adams T.M."/>
            <person name="Armitage A.D."/>
            <person name="Sobczyk M.K."/>
            <person name="Bates H.J."/>
            <person name="Dunwell J.M."/>
            <person name="Nellist C.F."/>
            <person name="Harrison R.J."/>
        </authorList>
    </citation>
    <scope>NUCLEOTIDE SEQUENCE [LARGE SCALE GENOMIC DNA]</scope>
    <source>
        <strain evidence="16 18">NOV-77</strain>
        <strain evidence="15 17">SCRP245</strain>
    </source>
</reference>
<feature type="transmembrane region" description="Helical" evidence="13">
    <location>
        <begin position="133"/>
        <end position="151"/>
    </location>
</feature>
<evidence type="ECO:0000256" key="2">
    <source>
        <dbReference type="ARBA" id="ARBA00004653"/>
    </source>
</evidence>
<keyword evidence="7" id="KW-0762">Sugar transport</keyword>